<dbReference type="STRING" id="65357.A0A024GQS6"/>
<dbReference type="InParanoid" id="A0A024GQS6"/>
<dbReference type="EMBL" id="CAIX01000270">
    <property type="protein sequence ID" value="CCI49072.1"/>
    <property type="molecule type" value="Genomic_DNA"/>
</dbReference>
<proteinExistence type="predicted"/>
<dbReference type="OrthoDB" id="122811at2759"/>
<dbReference type="AlphaFoldDB" id="A0A024GQS6"/>
<sequence length="685" mass="78757">MSEADIRVIKDELEVEDVMSPEQSNKTSIIQNYSQHNVIAPYFLQSDWDERASEKETRETQSTGSRIRDIKRRKEYEARFNKKQRHDDQSTTIDISNNEADDVKWTPIYGRSVYLPENSDRALEIIDAVIESRAHDIPSPENWASDISTLLKRSIAKVIKEKLDDIFSSLAKYLVMMKSHAESRMKSYSSRTILDILLLLPSSSDIAGWIHQRDEDKVKLYSLEQKVDHALNEVNGKGLSERSYAMCSREVVDNIMKLSSCYLKQLECFANASMEIAQHDCLADNRLLMLGEDFTSAQDGAMNKMGECLKHLENAREYQDKAIKGLNELILQKQNELTSTGESLLLAHFAAHSTILASKNPQVLKLLQKHELCSKIVQHDVRALEKKKQKQLYITHLQEFLRIVRQHRVSCQKPQIEALDEAKVTVSAYIAIKLNFYIPYMMQFIAKLHEFHHTRQTRAKMELEDLKKKMDLHVEYFGGSAPIKKKDLQRRIQEFILVHDKSVQDELDMADRQCKLWKQSCNLLAPDTIQLIVKALEDLADSLERPLKMIYLNLLSEISRSSNIETRARSQRSLKTSRCECVLTDRQEPYRYASADRFEVGAHVYAKVNLDGKKTKYFRGKITKKLEEGRVSLLFDEGDVYALSPEHLCSPSEVEREGISSDDSTDENSSMSDPGVTREKSCCIM</sequence>
<evidence type="ECO:0000313" key="2">
    <source>
        <dbReference type="EMBL" id="CCI49072.1"/>
    </source>
</evidence>
<comment type="caution">
    <text evidence="2">The sequence shown here is derived from an EMBL/GenBank/DDBJ whole genome shotgun (WGS) entry which is preliminary data.</text>
</comment>
<dbReference type="Gene3D" id="2.30.30.140">
    <property type="match status" value="1"/>
</dbReference>
<feature type="compositionally biased region" description="Basic and acidic residues" evidence="1">
    <location>
        <begin position="676"/>
        <end position="685"/>
    </location>
</feature>
<organism evidence="2 3">
    <name type="scientific">Albugo candida</name>
    <dbReference type="NCBI Taxonomy" id="65357"/>
    <lineage>
        <taxon>Eukaryota</taxon>
        <taxon>Sar</taxon>
        <taxon>Stramenopiles</taxon>
        <taxon>Oomycota</taxon>
        <taxon>Peronosporomycetes</taxon>
        <taxon>Albuginales</taxon>
        <taxon>Albuginaceae</taxon>
        <taxon>Albugo</taxon>
    </lineage>
</organism>
<dbReference type="Proteomes" id="UP000053237">
    <property type="component" value="Unassembled WGS sequence"/>
</dbReference>
<protein>
    <submittedName>
        <fullName evidence="2">Uncharacterized protein</fullName>
    </submittedName>
</protein>
<keyword evidence="3" id="KW-1185">Reference proteome</keyword>
<feature type="region of interest" description="Disordered" evidence="1">
    <location>
        <begin position="651"/>
        <end position="685"/>
    </location>
</feature>
<evidence type="ECO:0000256" key="1">
    <source>
        <dbReference type="SAM" id="MobiDB-lite"/>
    </source>
</evidence>
<accession>A0A024GQS6</accession>
<gene>
    <name evidence="2" type="ORF">BN9_103260</name>
</gene>
<reference evidence="2 3" key="1">
    <citation type="submission" date="2012-05" db="EMBL/GenBank/DDBJ databases">
        <title>Recombination and specialization in a pathogen metapopulation.</title>
        <authorList>
            <person name="Gardiner A."/>
            <person name="Kemen E."/>
            <person name="Schultz-Larsen T."/>
            <person name="MacLean D."/>
            <person name="Van Oosterhout C."/>
            <person name="Jones J.D.G."/>
        </authorList>
    </citation>
    <scope>NUCLEOTIDE SEQUENCE [LARGE SCALE GENOMIC DNA]</scope>
    <source>
        <strain evidence="2 3">Ac Nc2</strain>
    </source>
</reference>
<evidence type="ECO:0000313" key="3">
    <source>
        <dbReference type="Proteomes" id="UP000053237"/>
    </source>
</evidence>
<name>A0A024GQS6_9STRA</name>